<dbReference type="PROSITE" id="PS50011">
    <property type="entry name" value="PROTEIN_KINASE_DOM"/>
    <property type="match status" value="1"/>
</dbReference>
<evidence type="ECO:0000256" key="8">
    <source>
        <dbReference type="ARBA" id="ARBA00048679"/>
    </source>
</evidence>
<evidence type="ECO:0000256" key="1">
    <source>
        <dbReference type="ARBA" id="ARBA00012513"/>
    </source>
</evidence>
<evidence type="ECO:0000256" key="2">
    <source>
        <dbReference type="ARBA" id="ARBA00022527"/>
    </source>
</evidence>
<feature type="domain" description="Protein kinase" evidence="10">
    <location>
        <begin position="262"/>
        <end position="543"/>
    </location>
</feature>
<dbReference type="Gene3D" id="3.30.200.20">
    <property type="entry name" value="Phosphorylase Kinase, domain 1"/>
    <property type="match status" value="1"/>
</dbReference>
<dbReference type="Gene3D" id="1.20.930.20">
    <property type="entry name" value="Adaptor protein Cbl, N-terminal domain"/>
    <property type="match status" value="1"/>
</dbReference>
<protein>
    <recommendedName>
        <fullName evidence="1">non-specific serine/threonine protein kinase</fullName>
        <ecNumber evidence="1">2.7.11.1</ecNumber>
    </recommendedName>
</protein>
<organism evidence="11 12">
    <name type="scientific">Urochloa decumbens</name>
    <dbReference type="NCBI Taxonomy" id="240449"/>
    <lineage>
        <taxon>Eukaryota</taxon>
        <taxon>Viridiplantae</taxon>
        <taxon>Streptophyta</taxon>
        <taxon>Embryophyta</taxon>
        <taxon>Tracheophyta</taxon>
        <taxon>Spermatophyta</taxon>
        <taxon>Magnoliopsida</taxon>
        <taxon>Liliopsida</taxon>
        <taxon>Poales</taxon>
        <taxon>Poaceae</taxon>
        <taxon>PACMAD clade</taxon>
        <taxon>Panicoideae</taxon>
        <taxon>Panicodae</taxon>
        <taxon>Paniceae</taxon>
        <taxon>Melinidinae</taxon>
        <taxon>Urochloa</taxon>
    </lineage>
</organism>
<evidence type="ECO:0000256" key="4">
    <source>
        <dbReference type="ARBA" id="ARBA00022741"/>
    </source>
</evidence>
<name>A0ABC9ATH7_9POAL</name>
<dbReference type="PANTHER" id="PTHR27006:SF627">
    <property type="entry name" value="PROTEIN KINASE DOMAIN-CONTAINING PROTEIN"/>
    <property type="match status" value="1"/>
</dbReference>
<keyword evidence="2" id="KW-0723">Serine/threonine-protein kinase</keyword>
<dbReference type="PANTHER" id="PTHR27006">
    <property type="entry name" value="PROMASTIGOTE SURFACE ANTIGEN PROTEIN PSA"/>
    <property type="match status" value="1"/>
</dbReference>
<evidence type="ECO:0000256" key="5">
    <source>
        <dbReference type="ARBA" id="ARBA00022777"/>
    </source>
</evidence>
<dbReference type="InterPro" id="IPR045766">
    <property type="entry name" value="MCAfunc"/>
</dbReference>
<dbReference type="InterPro" id="IPR036537">
    <property type="entry name" value="Adaptor_Cbl_N_dom_sf"/>
</dbReference>
<keyword evidence="6" id="KW-0067">ATP-binding</keyword>
<feature type="region of interest" description="Disordered" evidence="9">
    <location>
        <begin position="140"/>
        <end position="184"/>
    </location>
</feature>
<dbReference type="Proteomes" id="UP001497457">
    <property type="component" value="Chromosome 23rd"/>
</dbReference>
<evidence type="ECO:0000256" key="6">
    <source>
        <dbReference type="ARBA" id="ARBA00022840"/>
    </source>
</evidence>
<dbReference type="GO" id="GO:0004674">
    <property type="term" value="F:protein serine/threonine kinase activity"/>
    <property type="evidence" value="ECO:0007669"/>
    <property type="project" value="UniProtKB-KW"/>
</dbReference>
<dbReference type="InterPro" id="IPR059179">
    <property type="entry name" value="MLKL-like_MCAfunc"/>
</dbReference>
<feature type="compositionally biased region" description="Polar residues" evidence="9">
    <location>
        <begin position="162"/>
        <end position="184"/>
    </location>
</feature>
<evidence type="ECO:0000256" key="3">
    <source>
        <dbReference type="ARBA" id="ARBA00022679"/>
    </source>
</evidence>
<sequence length="583" mass="66153">MTTTLWDGLQNARTVAQLVGVDAVGLVSMIVQAVQTVERNKKRCWQLVHQVMIIGGLLPLLQESEMMGHPEIRKPLEGLEDTLRQTYMLVTSCQHGNIVRRLLTAGSQAQKFRDIRNRIDLYLRIYPLISHIDTRRLLRGQDSRARHPSAPLAQASEEMPTSFVSPSNPDSRTHGSTSNDNNASVEVQAVTKPLSSKEQKQDGRGNAEPLPNRKHWFRWLIQWAKREPSTPESIHELIGPDKQSGDLTIFELSQLDASTNQFSFHNVIGQGRNCKVYKGVLLNGIDVAIKKLHKFHNEDNELELEFENELNIISKLQHVNVIKLLGCCIESEERILVYEYMPRSLHDIIEELKGGVFLAWPLRFRIIEGIAQGAVYLHQHSRLRMVHGDLNPKNVLLDRDMTPRITDFGMAEVLSSEEDEKEMTTIKGTICYHDPEFLRRNIISTKSDVYGFGVTCLVIMTAQHAVMTPMDSDRKYLVLHAWELWLSGRAMDLIDTSLLDDDPQISEILRCMQIALLCVQEKREDRPTMSDVLMMLKCESMALPVPRLRQDMLTQGASDGSADGGTSFRSSVVLTEEDLEERS</sequence>
<keyword evidence="3" id="KW-0808">Transferase</keyword>
<dbReference type="EC" id="2.7.11.1" evidence="1"/>
<dbReference type="InterPro" id="IPR011009">
    <property type="entry name" value="Kinase-like_dom_sf"/>
</dbReference>
<dbReference type="Pfam" id="PF19584">
    <property type="entry name" value="MCAfunc"/>
    <property type="match status" value="1"/>
</dbReference>
<evidence type="ECO:0000256" key="7">
    <source>
        <dbReference type="ARBA" id="ARBA00047899"/>
    </source>
</evidence>
<dbReference type="Pfam" id="PF07714">
    <property type="entry name" value="PK_Tyr_Ser-Thr"/>
    <property type="match status" value="1"/>
</dbReference>
<accession>A0ABC9ATH7</accession>
<dbReference type="GO" id="GO:0005524">
    <property type="term" value="F:ATP binding"/>
    <property type="evidence" value="ECO:0007669"/>
    <property type="project" value="UniProtKB-KW"/>
</dbReference>
<dbReference type="EMBL" id="OZ075133">
    <property type="protein sequence ID" value="CAL4986118.1"/>
    <property type="molecule type" value="Genomic_DNA"/>
</dbReference>
<proteinExistence type="predicted"/>
<evidence type="ECO:0000313" key="12">
    <source>
        <dbReference type="Proteomes" id="UP001497457"/>
    </source>
</evidence>
<dbReference type="CDD" id="cd21037">
    <property type="entry name" value="MLKL_NTD"/>
    <property type="match status" value="1"/>
</dbReference>
<dbReference type="InterPro" id="IPR000719">
    <property type="entry name" value="Prot_kinase_dom"/>
</dbReference>
<dbReference type="InterPro" id="IPR001245">
    <property type="entry name" value="Ser-Thr/Tyr_kinase_cat_dom"/>
</dbReference>
<dbReference type="FunFam" id="1.10.510.10:FF:001023">
    <property type="entry name" value="Os07g0541700 protein"/>
    <property type="match status" value="1"/>
</dbReference>
<dbReference type="AlphaFoldDB" id="A0ABC9ATH7"/>
<evidence type="ECO:0000259" key="10">
    <source>
        <dbReference type="PROSITE" id="PS50011"/>
    </source>
</evidence>
<comment type="catalytic activity">
    <reaction evidence="7">
        <text>L-threonyl-[protein] + ATP = O-phospho-L-threonyl-[protein] + ADP + H(+)</text>
        <dbReference type="Rhea" id="RHEA:46608"/>
        <dbReference type="Rhea" id="RHEA-COMP:11060"/>
        <dbReference type="Rhea" id="RHEA-COMP:11605"/>
        <dbReference type="ChEBI" id="CHEBI:15378"/>
        <dbReference type="ChEBI" id="CHEBI:30013"/>
        <dbReference type="ChEBI" id="CHEBI:30616"/>
        <dbReference type="ChEBI" id="CHEBI:61977"/>
        <dbReference type="ChEBI" id="CHEBI:456216"/>
        <dbReference type="EC" id="2.7.11.1"/>
    </reaction>
</comment>
<gene>
    <name evidence="11" type="ORF">URODEC1_LOCUS58252</name>
</gene>
<dbReference type="Gene3D" id="1.10.510.10">
    <property type="entry name" value="Transferase(Phosphotransferase) domain 1"/>
    <property type="match status" value="1"/>
</dbReference>
<keyword evidence="4" id="KW-0547">Nucleotide-binding</keyword>
<keyword evidence="12" id="KW-1185">Reference proteome</keyword>
<evidence type="ECO:0000313" key="11">
    <source>
        <dbReference type="EMBL" id="CAL4986118.1"/>
    </source>
</evidence>
<evidence type="ECO:0000256" key="9">
    <source>
        <dbReference type="SAM" id="MobiDB-lite"/>
    </source>
</evidence>
<feature type="compositionally biased region" description="Low complexity" evidence="9">
    <location>
        <begin position="556"/>
        <end position="565"/>
    </location>
</feature>
<feature type="region of interest" description="Disordered" evidence="9">
    <location>
        <begin position="555"/>
        <end position="583"/>
    </location>
</feature>
<comment type="catalytic activity">
    <reaction evidence="8">
        <text>L-seryl-[protein] + ATP = O-phospho-L-seryl-[protein] + ADP + H(+)</text>
        <dbReference type="Rhea" id="RHEA:17989"/>
        <dbReference type="Rhea" id="RHEA-COMP:9863"/>
        <dbReference type="Rhea" id="RHEA-COMP:11604"/>
        <dbReference type="ChEBI" id="CHEBI:15378"/>
        <dbReference type="ChEBI" id="CHEBI:29999"/>
        <dbReference type="ChEBI" id="CHEBI:30616"/>
        <dbReference type="ChEBI" id="CHEBI:83421"/>
        <dbReference type="ChEBI" id="CHEBI:456216"/>
        <dbReference type="EC" id="2.7.11.1"/>
    </reaction>
</comment>
<reference evidence="11 12" key="2">
    <citation type="submission" date="2024-10" db="EMBL/GenBank/DDBJ databases">
        <authorList>
            <person name="Ryan C."/>
        </authorList>
    </citation>
    <scope>NUCLEOTIDE SEQUENCE [LARGE SCALE GENOMIC DNA]</scope>
</reference>
<reference evidence="12" key="1">
    <citation type="submission" date="2024-06" db="EMBL/GenBank/DDBJ databases">
        <authorList>
            <person name="Ryan C."/>
        </authorList>
    </citation>
    <scope>NUCLEOTIDE SEQUENCE [LARGE SCALE GENOMIC DNA]</scope>
</reference>
<keyword evidence="5" id="KW-0418">Kinase</keyword>
<feature type="compositionally biased region" description="Basic and acidic residues" evidence="9">
    <location>
        <begin position="195"/>
        <end position="205"/>
    </location>
</feature>
<dbReference type="SUPFAM" id="SSF56112">
    <property type="entry name" value="Protein kinase-like (PK-like)"/>
    <property type="match status" value="1"/>
</dbReference>
<feature type="region of interest" description="Disordered" evidence="9">
    <location>
        <begin position="191"/>
        <end position="210"/>
    </location>
</feature>